<dbReference type="Pfam" id="PF01037">
    <property type="entry name" value="AsnC_trans_reg"/>
    <property type="match status" value="1"/>
</dbReference>
<keyword evidence="1" id="KW-0805">Transcription regulation</keyword>
<evidence type="ECO:0000313" key="5">
    <source>
        <dbReference type="EMBL" id="MFD3002937.1"/>
    </source>
</evidence>
<name>A0ABW6C106_9BACT</name>
<dbReference type="InterPro" id="IPR000485">
    <property type="entry name" value="AsnC-type_HTH_dom"/>
</dbReference>
<dbReference type="InterPro" id="IPR019887">
    <property type="entry name" value="Tscrpt_reg_AsnC/Lrp_C"/>
</dbReference>
<protein>
    <submittedName>
        <fullName evidence="5">Lrp/AsnC ligand binding domain-containing protein</fullName>
    </submittedName>
</protein>
<dbReference type="PRINTS" id="PR00033">
    <property type="entry name" value="HTHASNC"/>
</dbReference>
<dbReference type="InterPro" id="IPR011991">
    <property type="entry name" value="ArsR-like_HTH"/>
</dbReference>
<dbReference type="InterPro" id="IPR019888">
    <property type="entry name" value="Tscrpt_reg_AsnC-like"/>
</dbReference>
<feature type="domain" description="HTH asnC-type" evidence="4">
    <location>
        <begin position="5"/>
        <end position="66"/>
    </location>
</feature>
<dbReference type="RefSeq" id="WP_377489312.1">
    <property type="nucleotide sequence ID" value="NZ_JBHUOX010000021.1"/>
</dbReference>
<sequence>MNYEIDNLDKQILRLLMQDVTRAYTDIAKELGVSGGTIHVRMKKLNEMGVVKGAQLLVNPSAVGFDICAFIGVFLEKGSEYKDAVEQLKNIPEVVELHYTTGTYSMFAKLICRDTKHLREVLNEKLQAVQGVQRTETLISLDESISRQILL</sequence>
<dbReference type="SUPFAM" id="SSF46785">
    <property type="entry name" value="Winged helix' DNA-binding domain"/>
    <property type="match status" value="1"/>
</dbReference>
<evidence type="ECO:0000256" key="3">
    <source>
        <dbReference type="ARBA" id="ARBA00023163"/>
    </source>
</evidence>
<evidence type="ECO:0000259" key="4">
    <source>
        <dbReference type="PROSITE" id="PS50956"/>
    </source>
</evidence>
<dbReference type="Gene3D" id="3.30.70.920">
    <property type="match status" value="1"/>
</dbReference>
<dbReference type="Gene3D" id="1.10.10.10">
    <property type="entry name" value="Winged helix-like DNA-binding domain superfamily/Winged helix DNA-binding domain"/>
    <property type="match status" value="1"/>
</dbReference>
<keyword evidence="2" id="KW-0238">DNA-binding</keyword>
<dbReference type="InterPro" id="IPR036388">
    <property type="entry name" value="WH-like_DNA-bd_sf"/>
</dbReference>
<dbReference type="PANTHER" id="PTHR30154:SF34">
    <property type="entry name" value="TRANSCRIPTIONAL REGULATOR AZLB"/>
    <property type="match status" value="1"/>
</dbReference>
<dbReference type="Pfam" id="PF13404">
    <property type="entry name" value="HTH_AsnC-type"/>
    <property type="match status" value="1"/>
</dbReference>
<evidence type="ECO:0000256" key="2">
    <source>
        <dbReference type="ARBA" id="ARBA00023125"/>
    </source>
</evidence>
<accession>A0ABW6C106</accession>
<evidence type="ECO:0000313" key="6">
    <source>
        <dbReference type="Proteomes" id="UP001597641"/>
    </source>
</evidence>
<dbReference type="InterPro" id="IPR011008">
    <property type="entry name" value="Dimeric_a/b-barrel"/>
</dbReference>
<organism evidence="5 6">
    <name type="scientific">Pontibacter toksunensis</name>
    <dbReference type="NCBI Taxonomy" id="1332631"/>
    <lineage>
        <taxon>Bacteria</taxon>
        <taxon>Pseudomonadati</taxon>
        <taxon>Bacteroidota</taxon>
        <taxon>Cytophagia</taxon>
        <taxon>Cytophagales</taxon>
        <taxon>Hymenobacteraceae</taxon>
        <taxon>Pontibacter</taxon>
    </lineage>
</organism>
<dbReference type="InterPro" id="IPR036390">
    <property type="entry name" value="WH_DNA-bd_sf"/>
</dbReference>
<dbReference type="SMART" id="SM00344">
    <property type="entry name" value="HTH_ASNC"/>
    <property type="match status" value="1"/>
</dbReference>
<dbReference type="Proteomes" id="UP001597641">
    <property type="component" value="Unassembled WGS sequence"/>
</dbReference>
<gene>
    <name evidence="5" type="ORF">ACFS7Z_21405</name>
</gene>
<comment type="caution">
    <text evidence="5">The sequence shown here is derived from an EMBL/GenBank/DDBJ whole genome shotgun (WGS) entry which is preliminary data.</text>
</comment>
<proteinExistence type="predicted"/>
<keyword evidence="3" id="KW-0804">Transcription</keyword>
<evidence type="ECO:0000256" key="1">
    <source>
        <dbReference type="ARBA" id="ARBA00023015"/>
    </source>
</evidence>
<dbReference type="CDD" id="cd00090">
    <property type="entry name" value="HTH_ARSR"/>
    <property type="match status" value="1"/>
</dbReference>
<dbReference type="PROSITE" id="PS50956">
    <property type="entry name" value="HTH_ASNC_2"/>
    <property type="match status" value="1"/>
</dbReference>
<dbReference type="SUPFAM" id="SSF54909">
    <property type="entry name" value="Dimeric alpha+beta barrel"/>
    <property type="match status" value="1"/>
</dbReference>
<reference evidence="6" key="1">
    <citation type="journal article" date="2019" name="Int. J. Syst. Evol. Microbiol.">
        <title>The Global Catalogue of Microorganisms (GCM) 10K type strain sequencing project: providing services to taxonomists for standard genome sequencing and annotation.</title>
        <authorList>
            <consortium name="The Broad Institute Genomics Platform"/>
            <consortium name="The Broad Institute Genome Sequencing Center for Infectious Disease"/>
            <person name="Wu L."/>
            <person name="Ma J."/>
        </authorList>
    </citation>
    <scope>NUCLEOTIDE SEQUENCE [LARGE SCALE GENOMIC DNA]</scope>
    <source>
        <strain evidence="6">KCTC 23984</strain>
    </source>
</reference>
<dbReference type="EMBL" id="JBHUOX010000021">
    <property type="protein sequence ID" value="MFD3002937.1"/>
    <property type="molecule type" value="Genomic_DNA"/>
</dbReference>
<keyword evidence="6" id="KW-1185">Reference proteome</keyword>
<dbReference type="PANTHER" id="PTHR30154">
    <property type="entry name" value="LEUCINE-RESPONSIVE REGULATORY PROTEIN"/>
    <property type="match status" value="1"/>
</dbReference>